<feature type="domain" description="CobQ/CobB/MinD/ParA nucleotide binding" evidence="9">
    <location>
        <begin position="7"/>
        <end position="188"/>
    </location>
</feature>
<comment type="pathway">
    <text evidence="2">Cofactor biosynthesis; adenosylcobalamin biosynthesis.</text>
</comment>
<evidence type="ECO:0000259" key="9">
    <source>
        <dbReference type="Pfam" id="PF01656"/>
    </source>
</evidence>
<protein>
    <submittedName>
        <fullName evidence="11">Cobyrinate a,c-diamide synthase</fullName>
    </submittedName>
</protein>
<evidence type="ECO:0000256" key="3">
    <source>
        <dbReference type="ARBA" id="ARBA00022573"/>
    </source>
</evidence>
<comment type="caution">
    <text evidence="11">The sequence shown here is derived from an EMBL/GenBank/DDBJ whole genome shotgun (WGS) entry which is preliminary data.</text>
</comment>
<keyword evidence="7" id="KW-0460">Magnesium</keyword>
<dbReference type="SUPFAM" id="SSF52317">
    <property type="entry name" value="Class I glutamine amidotransferase-like"/>
    <property type="match status" value="1"/>
</dbReference>
<dbReference type="Pfam" id="PF01656">
    <property type="entry name" value="CbiA"/>
    <property type="match status" value="1"/>
</dbReference>
<evidence type="ECO:0000256" key="6">
    <source>
        <dbReference type="ARBA" id="ARBA00022840"/>
    </source>
</evidence>
<evidence type="ECO:0000256" key="7">
    <source>
        <dbReference type="ARBA" id="ARBA00022842"/>
    </source>
</evidence>
<dbReference type="InterPro" id="IPR002586">
    <property type="entry name" value="CobQ/CobB/MinD/ParA_Nub-bd_dom"/>
</dbReference>
<dbReference type="SUPFAM" id="SSF52540">
    <property type="entry name" value="P-loop containing nucleoside triphosphate hydrolases"/>
    <property type="match status" value="1"/>
</dbReference>
<reference evidence="12" key="1">
    <citation type="journal article" date="2019" name="Int. J. Syst. Evol. Microbiol.">
        <title>The Global Catalogue of Microorganisms (GCM) 10K type strain sequencing project: providing services to taxonomists for standard genome sequencing and annotation.</title>
        <authorList>
            <consortium name="The Broad Institute Genomics Platform"/>
            <consortium name="The Broad Institute Genome Sequencing Center for Infectious Disease"/>
            <person name="Wu L."/>
            <person name="Ma J."/>
        </authorList>
    </citation>
    <scope>NUCLEOTIDE SEQUENCE [LARGE SCALE GENOMIC DNA]</scope>
    <source>
        <strain evidence="12">CCUG 58938</strain>
    </source>
</reference>
<keyword evidence="5" id="KW-0547">Nucleotide-binding</keyword>
<dbReference type="Pfam" id="PF07685">
    <property type="entry name" value="GATase_3"/>
    <property type="match status" value="1"/>
</dbReference>
<comment type="cofactor">
    <cofactor evidence="1">
        <name>Mg(2+)</name>
        <dbReference type="ChEBI" id="CHEBI:18420"/>
    </cofactor>
</comment>
<dbReference type="Gene3D" id="3.40.50.300">
    <property type="entry name" value="P-loop containing nucleotide triphosphate hydrolases"/>
    <property type="match status" value="1"/>
</dbReference>
<keyword evidence="12" id="KW-1185">Reference proteome</keyword>
<name>A0ABW3K1Y1_9BACT</name>
<dbReference type="EMBL" id="JBHTKA010000001">
    <property type="protein sequence ID" value="MFD0999223.1"/>
    <property type="molecule type" value="Genomic_DNA"/>
</dbReference>
<keyword evidence="3" id="KW-0169">Cobalamin biosynthesis</keyword>
<sequence>MKYQFLISAPSSNAGKTTVTLGLIRLLMKQGLRVQVFKCGPDYIDTKFLGQAAQRPAINLDIFMMGKDHVRELYHHYSATADVSIIEGVMGLFDGANRMEGSSAEIAILLNVPVIMVLPAKASAYSVAPVLYGFKNFNPSVTIAGVIFNHVNTLSHYNFLSDAAHDVGVAPLGYIPVQETIKIPSRHLGLQLERNDEELVSAIATHLEKTVSVENLLRATGQNNSKENVSMQRYNQVQDARLTIAVAHDEAFTFTYHHNIETLCTKYNVVFFSPLRDAVLPQADIVYLAGGYPELFLRKLSDNVLMRESLGRYCQEGGKLLAECGGLMYLGKSIMDAAGEEYTTVGFLDLKTSLADRALTLGYRMLHYNDKVYCGHEFHYSTVKEETIPDSIGHIRNAKGEDVRMKLYRKKNVVASYMHFYWGNGNDLLETLFS</sequence>
<evidence type="ECO:0000313" key="11">
    <source>
        <dbReference type="EMBL" id="MFD0999223.1"/>
    </source>
</evidence>
<dbReference type="InterPro" id="IPR029062">
    <property type="entry name" value="Class_I_gatase-like"/>
</dbReference>
<keyword evidence="4" id="KW-0436">Ligase</keyword>
<dbReference type="RefSeq" id="WP_377577287.1">
    <property type="nucleotide sequence ID" value="NZ_JBHTKA010000001.1"/>
</dbReference>
<dbReference type="NCBIfam" id="NF002204">
    <property type="entry name" value="PRK01077.1"/>
    <property type="match status" value="1"/>
</dbReference>
<evidence type="ECO:0000313" key="12">
    <source>
        <dbReference type="Proteomes" id="UP001597112"/>
    </source>
</evidence>
<evidence type="ECO:0000256" key="4">
    <source>
        <dbReference type="ARBA" id="ARBA00022598"/>
    </source>
</evidence>
<keyword evidence="8" id="KW-0315">Glutamine amidotransferase</keyword>
<dbReference type="Proteomes" id="UP001597112">
    <property type="component" value="Unassembled WGS sequence"/>
</dbReference>
<dbReference type="PROSITE" id="PS51274">
    <property type="entry name" value="GATASE_COBBQ"/>
    <property type="match status" value="1"/>
</dbReference>
<dbReference type="PANTHER" id="PTHR43873:SF1">
    <property type="entry name" value="COBYRINATE A,C-DIAMIDE SYNTHASE"/>
    <property type="match status" value="1"/>
</dbReference>
<dbReference type="NCBIfam" id="TIGR00379">
    <property type="entry name" value="cobB"/>
    <property type="match status" value="1"/>
</dbReference>
<dbReference type="InterPro" id="IPR004484">
    <property type="entry name" value="CbiA/CobB_synth"/>
</dbReference>
<proteinExistence type="predicted"/>
<keyword evidence="6" id="KW-0067">ATP-binding</keyword>
<dbReference type="PANTHER" id="PTHR43873">
    <property type="entry name" value="COBYRINATE A,C-DIAMIDE SYNTHASE"/>
    <property type="match status" value="1"/>
</dbReference>
<dbReference type="CDD" id="cd05388">
    <property type="entry name" value="CobB_N"/>
    <property type="match status" value="1"/>
</dbReference>
<feature type="domain" description="CobB/CobQ-like glutamine amidotransferase" evidence="10">
    <location>
        <begin position="243"/>
        <end position="426"/>
    </location>
</feature>
<evidence type="ECO:0000256" key="1">
    <source>
        <dbReference type="ARBA" id="ARBA00001946"/>
    </source>
</evidence>
<gene>
    <name evidence="11" type="ORF">ACFQ21_07890</name>
</gene>
<dbReference type="InterPro" id="IPR011698">
    <property type="entry name" value="GATase_3"/>
</dbReference>
<evidence type="ECO:0000259" key="10">
    <source>
        <dbReference type="Pfam" id="PF07685"/>
    </source>
</evidence>
<organism evidence="11 12">
    <name type="scientific">Ohtaekwangia kribbensis</name>
    <dbReference type="NCBI Taxonomy" id="688913"/>
    <lineage>
        <taxon>Bacteria</taxon>
        <taxon>Pseudomonadati</taxon>
        <taxon>Bacteroidota</taxon>
        <taxon>Cytophagia</taxon>
        <taxon>Cytophagales</taxon>
        <taxon>Fulvivirgaceae</taxon>
        <taxon>Ohtaekwangia</taxon>
    </lineage>
</organism>
<accession>A0ABW3K1Y1</accession>
<dbReference type="CDD" id="cd03130">
    <property type="entry name" value="GATase1_CobB"/>
    <property type="match status" value="1"/>
</dbReference>
<evidence type="ECO:0000256" key="5">
    <source>
        <dbReference type="ARBA" id="ARBA00022741"/>
    </source>
</evidence>
<dbReference type="InterPro" id="IPR027417">
    <property type="entry name" value="P-loop_NTPase"/>
</dbReference>
<evidence type="ECO:0000256" key="8">
    <source>
        <dbReference type="ARBA" id="ARBA00022962"/>
    </source>
</evidence>
<evidence type="ECO:0000256" key="2">
    <source>
        <dbReference type="ARBA" id="ARBA00004953"/>
    </source>
</evidence>